<dbReference type="Gene3D" id="3.40.50.1000">
    <property type="entry name" value="HAD superfamily/HAD-like"/>
    <property type="match status" value="1"/>
</dbReference>
<keyword evidence="1" id="KW-0378">Hydrolase</keyword>
<keyword evidence="2" id="KW-1185">Reference proteome</keyword>
<dbReference type="PROSITE" id="PS01228">
    <property type="entry name" value="COF_1"/>
    <property type="match status" value="1"/>
</dbReference>
<dbReference type="NCBIfam" id="TIGR01484">
    <property type="entry name" value="HAD-SF-IIB"/>
    <property type="match status" value="1"/>
</dbReference>
<dbReference type="EMBL" id="CABWIB010000001">
    <property type="protein sequence ID" value="VWL85726.1"/>
    <property type="molecule type" value="Genomic_DNA"/>
</dbReference>
<dbReference type="Pfam" id="PF08282">
    <property type="entry name" value="Hydrolase_3"/>
    <property type="match status" value="1"/>
</dbReference>
<dbReference type="CDD" id="cd07516">
    <property type="entry name" value="HAD_Pase"/>
    <property type="match status" value="1"/>
</dbReference>
<dbReference type="NCBIfam" id="TIGR00099">
    <property type="entry name" value="Cof-subfamily"/>
    <property type="match status" value="1"/>
</dbReference>
<dbReference type="SFLD" id="SFLDS00003">
    <property type="entry name" value="Haloacid_Dehalogenase"/>
    <property type="match status" value="1"/>
</dbReference>
<dbReference type="SUPFAM" id="SSF56784">
    <property type="entry name" value="HAD-like"/>
    <property type="match status" value="1"/>
</dbReference>
<gene>
    <name evidence="1" type="ORF">OMES3154_01014</name>
</gene>
<dbReference type="GO" id="GO:0000287">
    <property type="term" value="F:magnesium ion binding"/>
    <property type="evidence" value="ECO:0007669"/>
    <property type="project" value="TreeGrafter"/>
</dbReference>
<dbReference type="GO" id="GO:0016791">
    <property type="term" value="F:phosphatase activity"/>
    <property type="evidence" value="ECO:0007669"/>
    <property type="project" value="UniProtKB-ARBA"/>
</dbReference>
<evidence type="ECO:0000313" key="1">
    <source>
        <dbReference type="EMBL" id="VWL85726.1"/>
    </source>
</evidence>
<dbReference type="SFLD" id="SFLDG01144">
    <property type="entry name" value="C2.B.4:_PGP_Like"/>
    <property type="match status" value="1"/>
</dbReference>
<protein>
    <submittedName>
        <fullName evidence="1">Cof family hydrolase</fullName>
    </submittedName>
</protein>
<dbReference type="PANTHER" id="PTHR10000">
    <property type="entry name" value="PHOSPHOSERINE PHOSPHATASE"/>
    <property type="match status" value="1"/>
</dbReference>
<organism evidence="1 2">
    <name type="scientific">Oceanivirga miroungae</name>
    <dbReference type="NCBI Taxonomy" id="1130046"/>
    <lineage>
        <taxon>Bacteria</taxon>
        <taxon>Fusobacteriati</taxon>
        <taxon>Fusobacteriota</taxon>
        <taxon>Fusobacteriia</taxon>
        <taxon>Fusobacteriales</taxon>
        <taxon>Leptotrichiaceae</taxon>
        <taxon>Oceanivirga</taxon>
    </lineage>
</organism>
<dbReference type="SFLD" id="SFLDG01140">
    <property type="entry name" value="C2.B:_Phosphomannomutase_and_P"/>
    <property type="match status" value="1"/>
</dbReference>
<dbReference type="PANTHER" id="PTHR10000:SF8">
    <property type="entry name" value="HAD SUPERFAMILY HYDROLASE-LIKE, TYPE 3"/>
    <property type="match status" value="1"/>
</dbReference>
<dbReference type="GO" id="GO:0005829">
    <property type="term" value="C:cytosol"/>
    <property type="evidence" value="ECO:0007669"/>
    <property type="project" value="TreeGrafter"/>
</dbReference>
<dbReference type="AlphaFoldDB" id="A0A6I8MF67"/>
<proteinExistence type="predicted"/>
<reference evidence="1 2" key="1">
    <citation type="submission" date="2019-10" db="EMBL/GenBank/DDBJ databases">
        <authorList>
            <person name="Blom J."/>
        </authorList>
    </citation>
    <scope>NUCLEOTIDE SEQUENCE [LARGE SCALE GENOMIC DNA]</scope>
    <source>
        <strain evidence="1 2">ES3154-GLU</strain>
    </source>
</reference>
<sequence length="267" mass="30270">MYKLIATDMDGTLVNSKREISQNNIDMIIKAQKEKGVKFVLASGRVEEAMINQAKLLKLDQYGGYILSYNGSRIIECKSNEVIYNKSISRDEIKELLEISNKYDVALVTYIDGLLYYNKEHKYVDEEEKITTFTKHKYETIDDIKVSTVGKCMFIGDVDKLAKLMEYLKGIYKDKFYITLSSPYFLEILNKDVSKGRSLKKLCEILGIDIKDMIACGDSYNDSDMLEVAGLSVAAKNAVQDIKDIADYVSVTNDEGVLADVINKYVI</sequence>
<dbReference type="Proteomes" id="UP000419017">
    <property type="component" value="Unassembled WGS sequence"/>
</dbReference>
<dbReference type="Gene3D" id="3.30.1240.10">
    <property type="match status" value="1"/>
</dbReference>
<name>A0A6I8MF67_9FUSO</name>
<dbReference type="InterPro" id="IPR000150">
    <property type="entry name" value="Cof"/>
</dbReference>
<dbReference type="InterPro" id="IPR006379">
    <property type="entry name" value="HAD-SF_hydro_IIB"/>
</dbReference>
<dbReference type="InterPro" id="IPR023214">
    <property type="entry name" value="HAD_sf"/>
</dbReference>
<accession>A0A6I8MF67</accession>
<evidence type="ECO:0000313" key="2">
    <source>
        <dbReference type="Proteomes" id="UP000419017"/>
    </source>
</evidence>
<dbReference type="RefSeq" id="WP_156683700.1">
    <property type="nucleotide sequence ID" value="NZ_CABWIB010000001.1"/>
</dbReference>
<dbReference type="InterPro" id="IPR036412">
    <property type="entry name" value="HAD-like_sf"/>
</dbReference>